<dbReference type="Proteomes" id="UP000238430">
    <property type="component" value="Unassembled WGS sequence"/>
</dbReference>
<reference evidence="1 2" key="1">
    <citation type="submission" date="2018-03" db="EMBL/GenBank/DDBJ databases">
        <title>Mesoflavibacter sp. HG37 and Mesoflavibacter sp. HG96 sp.nov., two marine bacteria isolated from seawater of Western Pacific Ocean.</title>
        <authorList>
            <person name="Cheng H."/>
            <person name="Wu Y.-H."/>
            <person name="Guo L.-L."/>
            <person name="Xu X.-W."/>
        </authorList>
    </citation>
    <scope>NUCLEOTIDE SEQUENCE [LARGE SCALE GENOMIC DNA]</scope>
    <source>
        <strain evidence="1 2">KCTC 42117</strain>
    </source>
</reference>
<name>A0A2T1NBK9_9FLAO</name>
<keyword evidence="2" id="KW-1185">Reference proteome</keyword>
<sequence>MTLSVVKAQDMSDTSKFLKVTRYRLKPTELALHKDINSDNVYLKIYKNHKGSIIEDYKFFKPKKNEILFFYGVNKETNKTEMFFKIHNNLKEAYKNKEFEKLIKIVKILQYNIFYKDNFSSADAYAALERI</sequence>
<organism evidence="1 2">
    <name type="scientific">Mesoflavibacter zeaxanthinifaciens subsp. sabulilitoris</name>
    <dbReference type="NCBI Taxonomy" id="1520893"/>
    <lineage>
        <taxon>Bacteria</taxon>
        <taxon>Pseudomonadati</taxon>
        <taxon>Bacteroidota</taxon>
        <taxon>Flavobacteriia</taxon>
        <taxon>Flavobacteriales</taxon>
        <taxon>Flavobacteriaceae</taxon>
        <taxon>Mesoflavibacter</taxon>
    </lineage>
</organism>
<protein>
    <submittedName>
        <fullName evidence="1">Uncharacterized protein</fullName>
    </submittedName>
</protein>
<gene>
    <name evidence="1" type="ORF">C7H61_08215</name>
</gene>
<evidence type="ECO:0000313" key="2">
    <source>
        <dbReference type="Proteomes" id="UP000238430"/>
    </source>
</evidence>
<evidence type="ECO:0000313" key="1">
    <source>
        <dbReference type="EMBL" id="PSG89780.1"/>
    </source>
</evidence>
<accession>A0A2T1NBK9</accession>
<comment type="caution">
    <text evidence="1">The sequence shown here is derived from an EMBL/GenBank/DDBJ whole genome shotgun (WGS) entry which is preliminary data.</text>
</comment>
<dbReference type="EMBL" id="PXOT01000023">
    <property type="protein sequence ID" value="PSG89780.1"/>
    <property type="molecule type" value="Genomic_DNA"/>
</dbReference>
<dbReference type="AlphaFoldDB" id="A0A2T1NBK9"/>
<proteinExistence type="predicted"/>